<keyword evidence="3" id="KW-0813">Transport</keyword>
<dbReference type="InterPro" id="IPR036259">
    <property type="entry name" value="MFS_trans_sf"/>
</dbReference>
<comment type="subcellular location">
    <subcellularLocation>
        <location evidence="1">Membrane</location>
        <topology evidence="1">Multi-pass membrane protein</topology>
    </subcellularLocation>
</comment>
<keyword evidence="9 10" id="KW-0472">Membrane</keyword>
<comment type="similarity">
    <text evidence="2">Belongs to the major facilitator superfamily.</text>
</comment>
<feature type="transmembrane region" description="Helical" evidence="10">
    <location>
        <begin position="324"/>
        <end position="342"/>
    </location>
</feature>
<feature type="transmembrane region" description="Helical" evidence="10">
    <location>
        <begin position="239"/>
        <end position="260"/>
    </location>
</feature>
<feature type="transmembrane region" description="Helical" evidence="10">
    <location>
        <begin position="287"/>
        <end position="312"/>
    </location>
</feature>
<feature type="transmembrane region" description="Helical" evidence="10">
    <location>
        <begin position="491"/>
        <end position="514"/>
    </location>
</feature>
<evidence type="ECO:0000256" key="10">
    <source>
        <dbReference type="SAM" id="Phobius"/>
    </source>
</evidence>
<evidence type="ECO:0000256" key="6">
    <source>
        <dbReference type="ARBA" id="ARBA00022989"/>
    </source>
</evidence>
<comment type="caution">
    <text evidence="12">The sequence shown here is derived from an EMBL/GenBank/DDBJ whole genome shotgun (WGS) entry which is preliminary data.</text>
</comment>
<dbReference type="SUPFAM" id="SSF103473">
    <property type="entry name" value="MFS general substrate transporter"/>
    <property type="match status" value="2"/>
</dbReference>
<keyword evidence="7" id="KW-0408">Iron</keyword>
<protein>
    <recommendedName>
        <fullName evidence="11">Major facilitator superfamily (MFS) profile domain-containing protein</fullName>
    </recommendedName>
</protein>
<feature type="transmembrane region" description="Helical" evidence="10">
    <location>
        <begin position="181"/>
        <end position="198"/>
    </location>
</feature>
<feature type="transmembrane region" description="Helical" evidence="10">
    <location>
        <begin position="354"/>
        <end position="375"/>
    </location>
</feature>
<dbReference type="PROSITE" id="PS50850">
    <property type="entry name" value="MFS"/>
    <property type="match status" value="1"/>
</dbReference>
<evidence type="ECO:0000256" key="2">
    <source>
        <dbReference type="ARBA" id="ARBA00008335"/>
    </source>
</evidence>
<keyword evidence="4" id="KW-0410">Iron transport</keyword>
<feature type="transmembrane region" description="Helical" evidence="10">
    <location>
        <begin position="153"/>
        <end position="175"/>
    </location>
</feature>
<gene>
    <name evidence="12" type="ORF">BLS_003205</name>
</gene>
<sequence>MFKSLKGKYFQSHTTPVVASSGGSSSSTQEHEIGIVTAEKISDPHAKISDEAVEQAVHEDRPDEDAQHGVSQAEAITLTWTKTSLGCAYILMFLLYFVNAMQGSITGNLSAFVTSGFESHSLIPVIYVVSSVMGAATYMPVAKILNLWDRSSGFLVMAAFATLGLILSATCTDVATYAASQVFYTIGFAGMIFCIDVITADTSTLRDRGLAYAFTSSPFIISAFAGSKASEGFYDTNWRWAYGAFAIILPIVALPLFILLRWNLHLAKKRGLWTKKEPSGRTFIQSVWHYIIMFDLFLLAGGLVLFLLPFTIAGSAEDGWKEGYIIAMLVVGFVMLIGFGIAERFVAPVPFLPWEILASRTVLGACMIDFCYQVAYYCWHDYYTSYLQVVYNTSIASAGYIDSIFNVVSGVWLLVVGFAIKKTGRFRWLLFFAVPVYMLGVGLMIHFRNPGWGLGYSIMCQVFIAFGGGTMIIVQQVAVLSAADHNNVASVLALLGVFGYIGGAIGSSISGAIWTHTLPGNLQRLLPEDALPDLETIYESLETQLSYEKGTPVRVAIALAYADSQTKMLIAGTAVMSLSLIWMFVVRDIKLDKNVQTKGVLF</sequence>
<evidence type="ECO:0000256" key="9">
    <source>
        <dbReference type="ARBA" id="ARBA00023136"/>
    </source>
</evidence>
<dbReference type="GO" id="GO:0005886">
    <property type="term" value="C:plasma membrane"/>
    <property type="evidence" value="ECO:0007669"/>
    <property type="project" value="TreeGrafter"/>
</dbReference>
<organism evidence="12 13">
    <name type="scientific">Venturia inaequalis</name>
    <name type="common">Apple scab fungus</name>
    <dbReference type="NCBI Taxonomy" id="5025"/>
    <lineage>
        <taxon>Eukaryota</taxon>
        <taxon>Fungi</taxon>
        <taxon>Dikarya</taxon>
        <taxon>Ascomycota</taxon>
        <taxon>Pezizomycotina</taxon>
        <taxon>Dothideomycetes</taxon>
        <taxon>Pleosporomycetidae</taxon>
        <taxon>Venturiales</taxon>
        <taxon>Venturiaceae</taxon>
        <taxon>Venturia</taxon>
    </lineage>
</organism>
<feature type="transmembrane region" description="Helical" evidence="10">
    <location>
        <begin position="85"/>
        <end position="102"/>
    </location>
</feature>
<dbReference type="InterPro" id="IPR011701">
    <property type="entry name" value="MFS"/>
</dbReference>
<keyword evidence="6 10" id="KW-1133">Transmembrane helix</keyword>
<feature type="transmembrane region" description="Helical" evidence="10">
    <location>
        <begin position="122"/>
        <end position="141"/>
    </location>
</feature>
<evidence type="ECO:0000256" key="5">
    <source>
        <dbReference type="ARBA" id="ARBA00022692"/>
    </source>
</evidence>
<evidence type="ECO:0000256" key="3">
    <source>
        <dbReference type="ARBA" id="ARBA00022448"/>
    </source>
</evidence>
<dbReference type="GO" id="GO:0006826">
    <property type="term" value="P:iron ion transport"/>
    <property type="evidence" value="ECO:0007669"/>
    <property type="project" value="UniProtKB-KW"/>
</dbReference>
<evidence type="ECO:0000256" key="8">
    <source>
        <dbReference type="ARBA" id="ARBA00023065"/>
    </source>
</evidence>
<evidence type="ECO:0000256" key="1">
    <source>
        <dbReference type="ARBA" id="ARBA00004141"/>
    </source>
</evidence>
<proteinExistence type="inferred from homology"/>
<dbReference type="PANTHER" id="PTHR23501:SF55">
    <property type="entry name" value="SIDEROPHORE IRON TRANSPORTER, PUTATIVE (AFU_ORTHOLOGUE AFUA_3G03440)-RELATED"/>
    <property type="match status" value="1"/>
</dbReference>
<dbReference type="PANTHER" id="PTHR23501">
    <property type="entry name" value="MAJOR FACILITATOR SUPERFAMILY"/>
    <property type="match status" value="1"/>
</dbReference>
<keyword evidence="8" id="KW-0406">Ion transport</keyword>
<dbReference type="Proteomes" id="UP000433883">
    <property type="component" value="Unassembled WGS sequence"/>
</dbReference>
<feature type="transmembrane region" description="Helical" evidence="10">
    <location>
        <begin position="395"/>
        <end position="416"/>
    </location>
</feature>
<dbReference type="FunFam" id="1.20.1250.20:FF:000284">
    <property type="entry name" value="Siderophore iron transporter mirB"/>
    <property type="match status" value="1"/>
</dbReference>
<dbReference type="Gene3D" id="1.20.1250.20">
    <property type="entry name" value="MFS general substrate transporter like domains"/>
    <property type="match status" value="2"/>
</dbReference>
<dbReference type="EMBL" id="WNWQ01000021">
    <property type="protein sequence ID" value="KAE9984054.1"/>
    <property type="molecule type" value="Genomic_DNA"/>
</dbReference>
<keyword evidence="5 10" id="KW-0812">Transmembrane</keyword>
<dbReference type="InterPro" id="IPR020846">
    <property type="entry name" value="MFS_dom"/>
</dbReference>
<dbReference type="FunFam" id="1.20.1250.20:FF:000302">
    <property type="entry name" value="MFS siderochrome iron transporter MirB"/>
    <property type="match status" value="1"/>
</dbReference>
<evidence type="ECO:0000313" key="12">
    <source>
        <dbReference type="EMBL" id="KAE9984054.1"/>
    </source>
</evidence>
<reference evidence="12 13" key="1">
    <citation type="submission" date="2019-11" db="EMBL/GenBank/DDBJ databases">
        <title>Venturia inaequalis Genome Resource.</title>
        <authorList>
            <person name="Lichtner F.J."/>
        </authorList>
    </citation>
    <scope>NUCLEOTIDE SEQUENCE [LARGE SCALE GENOMIC DNA]</scope>
    <source>
        <strain evidence="12">Bline_iso_100314</strain>
    </source>
</reference>
<dbReference type="Pfam" id="PF07690">
    <property type="entry name" value="MFS_1"/>
    <property type="match status" value="1"/>
</dbReference>
<feature type="transmembrane region" description="Helical" evidence="10">
    <location>
        <begin position="210"/>
        <end position="227"/>
    </location>
</feature>
<feature type="transmembrane region" description="Helical" evidence="10">
    <location>
        <begin position="568"/>
        <end position="586"/>
    </location>
</feature>
<accession>A0A8H3Z3M0</accession>
<feature type="transmembrane region" description="Helical" evidence="10">
    <location>
        <begin position="428"/>
        <end position="447"/>
    </location>
</feature>
<evidence type="ECO:0000256" key="4">
    <source>
        <dbReference type="ARBA" id="ARBA00022496"/>
    </source>
</evidence>
<feature type="domain" description="Major facilitator superfamily (MFS) profile" evidence="11">
    <location>
        <begin position="88"/>
        <end position="589"/>
    </location>
</feature>
<name>A0A8H3Z3M0_VENIN</name>
<dbReference type="GO" id="GO:0022857">
    <property type="term" value="F:transmembrane transporter activity"/>
    <property type="evidence" value="ECO:0007669"/>
    <property type="project" value="InterPro"/>
</dbReference>
<dbReference type="GO" id="GO:0010106">
    <property type="term" value="P:cellular response to iron ion starvation"/>
    <property type="evidence" value="ECO:0007669"/>
    <property type="project" value="UniProtKB-ARBA"/>
</dbReference>
<dbReference type="AlphaFoldDB" id="A0A8H3Z3M0"/>
<evidence type="ECO:0000313" key="13">
    <source>
        <dbReference type="Proteomes" id="UP000433883"/>
    </source>
</evidence>
<feature type="transmembrane region" description="Helical" evidence="10">
    <location>
        <begin position="453"/>
        <end position="479"/>
    </location>
</feature>
<evidence type="ECO:0000256" key="7">
    <source>
        <dbReference type="ARBA" id="ARBA00023004"/>
    </source>
</evidence>
<evidence type="ECO:0000259" key="11">
    <source>
        <dbReference type="PROSITE" id="PS50850"/>
    </source>
</evidence>